<dbReference type="OrthoDB" id="9791590at2"/>
<dbReference type="CDD" id="cd06343">
    <property type="entry name" value="PBP1_ABC_ligand_binding-like"/>
    <property type="match status" value="1"/>
</dbReference>
<evidence type="ECO:0000256" key="1">
    <source>
        <dbReference type="ARBA" id="ARBA00010062"/>
    </source>
</evidence>
<keyword evidence="3 5" id="KW-0732">Signal</keyword>
<dbReference type="KEGG" id="pstg:E8M01_23590"/>
<gene>
    <name evidence="7" type="ORF">E8M01_23590</name>
</gene>
<dbReference type="InterPro" id="IPR028082">
    <property type="entry name" value="Peripla_BP_I"/>
</dbReference>
<evidence type="ECO:0000313" key="8">
    <source>
        <dbReference type="Proteomes" id="UP000298781"/>
    </source>
</evidence>
<accession>A0A4D7B7V7</accession>
<evidence type="ECO:0000313" key="7">
    <source>
        <dbReference type="EMBL" id="QCI66963.1"/>
    </source>
</evidence>
<comment type="similarity">
    <text evidence="1">Belongs to the leucine-binding protein family.</text>
</comment>
<dbReference type="RefSeq" id="WP_136962401.1">
    <property type="nucleotide sequence ID" value="NZ_CP039690.1"/>
</dbReference>
<proteinExistence type="inferred from homology"/>
<evidence type="ECO:0000256" key="4">
    <source>
        <dbReference type="ARBA" id="ARBA00022970"/>
    </source>
</evidence>
<protein>
    <submittedName>
        <fullName evidence="7">ABC transporter substrate-binding protein</fullName>
    </submittedName>
</protein>
<keyword evidence="2" id="KW-0813">Transport</keyword>
<evidence type="ECO:0000256" key="2">
    <source>
        <dbReference type="ARBA" id="ARBA00022448"/>
    </source>
</evidence>
<dbReference type="Pfam" id="PF13458">
    <property type="entry name" value="Peripla_BP_6"/>
    <property type="match status" value="1"/>
</dbReference>
<dbReference type="PANTHER" id="PTHR47235:SF1">
    <property type="entry name" value="BLR6548 PROTEIN"/>
    <property type="match status" value="1"/>
</dbReference>
<evidence type="ECO:0000256" key="5">
    <source>
        <dbReference type="SAM" id="SignalP"/>
    </source>
</evidence>
<organism evidence="7 8">
    <name type="scientific">Phreatobacter stygius</name>
    <dbReference type="NCBI Taxonomy" id="1940610"/>
    <lineage>
        <taxon>Bacteria</taxon>
        <taxon>Pseudomonadati</taxon>
        <taxon>Pseudomonadota</taxon>
        <taxon>Alphaproteobacteria</taxon>
        <taxon>Hyphomicrobiales</taxon>
        <taxon>Phreatobacteraceae</taxon>
        <taxon>Phreatobacter</taxon>
    </lineage>
</organism>
<dbReference type="Proteomes" id="UP000298781">
    <property type="component" value="Chromosome"/>
</dbReference>
<dbReference type="PANTHER" id="PTHR47235">
    <property type="entry name" value="BLR6548 PROTEIN"/>
    <property type="match status" value="1"/>
</dbReference>
<dbReference type="AlphaFoldDB" id="A0A4D7B7V7"/>
<keyword evidence="4" id="KW-0029">Amino-acid transport</keyword>
<reference evidence="7 8" key="1">
    <citation type="submission" date="2019-04" db="EMBL/GenBank/DDBJ databases">
        <title>Phreatobacter aquaticus sp. nov.</title>
        <authorList>
            <person name="Choi A."/>
        </authorList>
    </citation>
    <scope>NUCLEOTIDE SEQUENCE [LARGE SCALE GENOMIC DNA]</scope>
    <source>
        <strain evidence="7 8">KCTC 52518</strain>
    </source>
</reference>
<keyword evidence="8" id="KW-1185">Reference proteome</keyword>
<evidence type="ECO:0000256" key="3">
    <source>
        <dbReference type="ARBA" id="ARBA00022729"/>
    </source>
</evidence>
<dbReference type="InterPro" id="IPR000709">
    <property type="entry name" value="Leu_Ile_Val-bd"/>
</dbReference>
<dbReference type="SUPFAM" id="SSF53822">
    <property type="entry name" value="Periplasmic binding protein-like I"/>
    <property type="match status" value="1"/>
</dbReference>
<feature type="chain" id="PRO_5020468818" evidence="5">
    <location>
        <begin position="29"/>
        <end position="411"/>
    </location>
</feature>
<dbReference type="GO" id="GO:0006865">
    <property type="term" value="P:amino acid transport"/>
    <property type="evidence" value="ECO:0007669"/>
    <property type="project" value="UniProtKB-KW"/>
</dbReference>
<dbReference type="Gene3D" id="3.40.50.2300">
    <property type="match status" value="2"/>
</dbReference>
<evidence type="ECO:0000259" key="6">
    <source>
        <dbReference type="Pfam" id="PF13458"/>
    </source>
</evidence>
<dbReference type="EMBL" id="CP039690">
    <property type="protein sequence ID" value="QCI66963.1"/>
    <property type="molecule type" value="Genomic_DNA"/>
</dbReference>
<feature type="domain" description="Leucine-binding protein" evidence="6">
    <location>
        <begin position="41"/>
        <end position="388"/>
    </location>
</feature>
<name>A0A4D7B7V7_9HYPH</name>
<feature type="signal peptide" evidence="5">
    <location>
        <begin position="1"/>
        <end position="28"/>
    </location>
</feature>
<dbReference type="InterPro" id="IPR028081">
    <property type="entry name" value="Leu-bd"/>
</dbReference>
<sequence>MIKIFRTLPKLASAALLGALIVGPQAKAQAPAAEPGLTATTIKIGMFGPLSGPSMAYGFDVVNAARMYFDKINREGGIHGRRIEVVVEDDRCTANDVVAAVKKLVEQDQVFMLNGGSCSAPVVAARDYVVRSGVPWVMLNASGDGALYPPQPNIFGALSISQRAVGGSTIEFATRQLSAKRIGYINHDDAYGAWNLEAARFQAAQNGAELIVESINPAIADVTAPVLKLRAANVDAIIIATYARPAQLILKKAQELNVNKPIVIAVNAIANLRQLVENVGSREAFRNVYIQELLAAAPGSEKLAWVYDLYKQSYPELAAKPDHPQVYMPYGIPPAMVIVRALQAAGPQPTRAKVIAAIEQLNFDSGVMAGPISFSPTDRAGQKASIYFRFDGQAMTPVPGVFASRWTYQGQ</sequence>
<dbReference type="PRINTS" id="PR00337">
    <property type="entry name" value="LEUILEVALBP"/>
</dbReference>